<dbReference type="Proteomes" id="UP000003704">
    <property type="component" value="Unassembled WGS sequence"/>
</dbReference>
<name>I8T4V3_9GAMM</name>
<proteinExistence type="predicted"/>
<dbReference type="InterPro" id="IPR011990">
    <property type="entry name" value="TPR-like_helical_dom_sf"/>
</dbReference>
<protein>
    <recommendedName>
        <fullName evidence="4">Tetratricopeptide repeat protein</fullName>
    </recommendedName>
</protein>
<dbReference type="STRING" id="1172194.WQQ_39630"/>
<evidence type="ECO:0008006" key="4">
    <source>
        <dbReference type="Google" id="ProtNLM"/>
    </source>
</evidence>
<sequence>MSLMTMKTHSNRIRLSAFVFLLAVQAPFIGSAFAAEKQSLRAEVGAPLQEAQKALQAKDYKGALAKINAAEAVGKLTSYESYIINSLKASAALGGGDYKTALTAFEQVLESPELPPAEKLQKYDAYVKIAYASKDYNKTAEAIEKYKAAGGSNAETLGLYVQSLYLAGKYKEAGVELASQIKSLEAAGKRPTDTQLQLLASCALKQNDMVAYTAALEKIVTYTPKPDYWLDLTLRTSNKPGFSPNLTLDVYRLRKRTETLQKTGDYMEAAQLALQAGFPGEAQAFVDEGYAKKLLGEGADASRHQRLKDLVAKKLADDKATLAEGEKAAAAQATGDALVATGFNLVAYGDFDKGIALMEQGIAKGGLKSADQAKLHLGYAQLLAGKKTEAKKTLAEVKATDGSADMARLYTLAG</sequence>
<feature type="chain" id="PRO_5003713989" description="Tetratricopeptide repeat protein" evidence="1">
    <location>
        <begin position="35"/>
        <end position="414"/>
    </location>
</feature>
<dbReference type="AlphaFoldDB" id="I8T4V3"/>
<keyword evidence="1" id="KW-0732">Signal</keyword>
<gene>
    <name evidence="2" type="ORF">WQQ_39630</name>
</gene>
<dbReference type="SUPFAM" id="SSF48452">
    <property type="entry name" value="TPR-like"/>
    <property type="match status" value="1"/>
</dbReference>
<dbReference type="Gene3D" id="1.25.40.10">
    <property type="entry name" value="Tetratricopeptide repeat domain"/>
    <property type="match status" value="1"/>
</dbReference>
<reference evidence="2 3" key="1">
    <citation type="journal article" date="2012" name="J. Bacteriol.">
        <title>Genome Sequence of n-Alkane-Degrading Hydrocarboniphaga effusa Strain AP103T (ATCC BAA-332T).</title>
        <authorList>
            <person name="Chang H.K."/>
            <person name="Zylstra G.J."/>
            <person name="Chae J.C."/>
        </authorList>
    </citation>
    <scope>NUCLEOTIDE SEQUENCE [LARGE SCALE GENOMIC DNA]</scope>
    <source>
        <strain evidence="2 3">AP103</strain>
    </source>
</reference>
<evidence type="ECO:0000313" key="3">
    <source>
        <dbReference type="Proteomes" id="UP000003704"/>
    </source>
</evidence>
<accession>I8T4V3</accession>
<feature type="signal peptide" evidence="1">
    <location>
        <begin position="1"/>
        <end position="34"/>
    </location>
</feature>
<keyword evidence="3" id="KW-1185">Reference proteome</keyword>
<organism evidence="2 3">
    <name type="scientific">Hydrocarboniphaga effusa AP103</name>
    <dbReference type="NCBI Taxonomy" id="1172194"/>
    <lineage>
        <taxon>Bacteria</taxon>
        <taxon>Pseudomonadati</taxon>
        <taxon>Pseudomonadota</taxon>
        <taxon>Gammaproteobacteria</taxon>
        <taxon>Nevskiales</taxon>
        <taxon>Nevskiaceae</taxon>
        <taxon>Hydrocarboniphaga</taxon>
    </lineage>
</organism>
<dbReference type="EMBL" id="AKGD01000003">
    <property type="protein sequence ID" value="EIT68768.1"/>
    <property type="molecule type" value="Genomic_DNA"/>
</dbReference>
<comment type="caution">
    <text evidence="2">The sequence shown here is derived from an EMBL/GenBank/DDBJ whole genome shotgun (WGS) entry which is preliminary data.</text>
</comment>
<evidence type="ECO:0000256" key="1">
    <source>
        <dbReference type="SAM" id="SignalP"/>
    </source>
</evidence>
<evidence type="ECO:0000313" key="2">
    <source>
        <dbReference type="EMBL" id="EIT68768.1"/>
    </source>
</evidence>